<dbReference type="EMBL" id="FNYV01000027">
    <property type="protein sequence ID" value="SEK07406.1"/>
    <property type="molecule type" value="Genomic_DNA"/>
</dbReference>
<gene>
    <name evidence="1" type="ORF">SAMN05443287_12710</name>
</gene>
<dbReference type="SUPFAM" id="SSF56281">
    <property type="entry name" value="Metallo-hydrolase/oxidoreductase"/>
    <property type="match status" value="1"/>
</dbReference>
<dbReference type="PANTHER" id="PTHR43546:SF3">
    <property type="entry name" value="UPF0173 METAL-DEPENDENT HYDROLASE MJ1163"/>
    <property type="match status" value="1"/>
</dbReference>
<dbReference type="PANTHER" id="PTHR43546">
    <property type="entry name" value="UPF0173 METAL-DEPENDENT HYDROLASE MJ1163-RELATED"/>
    <property type="match status" value="1"/>
</dbReference>
<dbReference type="Pfam" id="PF13483">
    <property type="entry name" value="Lactamase_B_3"/>
    <property type="match status" value="1"/>
</dbReference>
<keyword evidence="2" id="KW-1185">Reference proteome</keyword>
<dbReference type="STRING" id="1144548.SAMN05443287_12710"/>
<proteinExistence type="predicted"/>
<dbReference type="Proteomes" id="UP000198707">
    <property type="component" value="Unassembled WGS sequence"/>
</dbReference>
<protein>
    <submittedName>
        <fullName evidence="1">Beta-lactamase superfamily domain-containing protein</fullName>
    </submittedName>
</protein>
<sequence length="76" mass="8473">MQLTKYGHACVRVEDRGRALVIDPGTMTPEPEAWAEIEAVLITHEHFDHFEPERLRAAAAGNSVLTIYTCPVSHDT</sequence>
<evidence type="ECO:0000313" key="1">
    <source>
        <dbReference type="EMBL" id="SEK07406.1"/>
    </source>
</evidence>
<dbReference type="AlphaFoldDB" id="A0A1H7E084"/>
<dbReference type="RefSeq" id="WP_198414188.1">
    <property type="nucleotide sequence ID" value="NZ_BOPI01000083.1"/>
</dbReference>
<name>A0A1H7E084_9ACTN</name>
<dbReference type="Gene3D" id="3.60.15.10">
    <property type="entry name" value="Ribonuclease Z/Hydroxyacylglutathione hydrolase-like"/>
    <property type="match status" value="1"/>
</dbReference>
<dbReference type="InterPro" id="IPR036866">
    <property type="entry name" value="RibonucZ/Hydroxyglut_hydro"/>
</dbReference>
<evidence type="ECO:0000313" key="2">
    <source>
        <dbReference type="Proteomes" id="UP000198707"/>
    </source>
</evidence>
<dbReference type="CDD" id="cd06262">
    <property type="entry name" value="metallo-hydrolase-like_MBL-fold"/>
    <property type="match status" value="1"/>
</dbReference>
<accession>A0A1H7E084</accession>
<organism evidence="1 2">
    <name type="scientific">Micromonospora phaseoli</name>
    <dbReference type="NCBI Taxonomy" id="1144548"/>
    <lineage>
        <taxon>Bacteria</taxon>
        <taxon>Bacillati</taxon>
        <taxon>Actinomycetota</taxon>
        <taxon>Actinomycetes</taxon>
        <taxon>Micromonosporales</taxon>
        <taxon>Micromonosporaceae</taxon>
        <taxon>Micromonospora</taxon>
    </lineage>
</organism>
<reference evidence="2" key="1">
    <citation type="submission" date="2016-10" db="EMBL/GenBank/DDBJ databases">
        <authorList>
            <person name="Varghese N."/>
            <person name="Submissions S."/>
        </authorList>
    </citation>
    <scope>NUCLEOTIDE SEQUENCE [LARGE SCALE GENOMIC DNA]</scope>
    <source>
        <strain evidence="2">CGMCC 4.7038</strain>
    </source>
</reference>
<dbReference type="InterPro" id="IPR050114">
    <property type="entry name" value="UPF0173_UPF0282_UlaG_hydrolase"/>
</dbReference>